<proteinExistence type="predicted"/>
<sequence>MLFGDEALYCSFEYELEPLNDENALWKTMQELSKDNYNYRHDNLRHWICVPTSCPNVTEKFEDSSMLTKEINNCYDNKMLKYGFRGTVKKLTCDTNKSKFPVDWIDILVGHDNLRHWICVPTSCPNVTEKFEDSSMLTKEINNCYDNKMLKYGFRGTVKKLTCDTNKSKFPVDWIDILVG</sequence>
<dbReference type="InParanoid" id="A0A6P7GL13"/>
<accession>A0A6P7GL13</accession>
<reference evidence="1" key="1">
    <citation type="submission" date="2025-08" db="UniProtKB">
        <authorList>
            <consortium name="RefSeq"/>
        </authorList>
    </citation>
    <scope>IDENTIFICATION</scope>
    <source>
        <tissue evidence="1">Whole insect</tissue>
    </source>
</reference>
<evidence type="ECO:0000313" key="1">
    <source>
        <dbReference type="RefSeq" id="XP_028150616.1"/>
    </source>
</evidence>
<feature type="non-terminal residue" evidence="1">
    <location>
        <position position="180"/>
    </location>
</feature>
<organism evidence="1">
    <name type="scientific">Diabrotica virgifera virgifera</name>
    <name type="common">western corn rootworm</name>
    <dbReference type="NCBI Taxonomy" id="50390"/>
    <lineage>
        <taxon>Eukaryota</taxon>
        <taxon>Metazoa</taxon>
        <taxon>Ecdysozoa</taxon>
        <taxon>Arthropoda</taxon>
        <taxon>Hexapoda</taxon>
        <taxon>Insecta</taxon>
        <taxon>Pterygota</taxon>
        <taxon>Neoptera</taxon>
        <taxon>Endopterygota</taxon>
        <taxon>Coleoptera</taxon>
        <taxon>Polyphaga</taxon>
        <taxon>Cucujiformia</taxon>
        <taxon>Chrysomeloidea</taxon>
        <taxon>Chrysomelidae</taxon>
        <taxon>Galerucinae</taxon>
        <taxon>Diabroticina</taxon>
        <taxon>Diabroticites</taxon>
        <taxon>Diabrotica</taxon>
    </lineage>
</organism>
<dbReference type="AlphaFoldDB" id="A0A6P7GL13"/>
<dbReference type="RefSeq" id="XP_028150616.1">
    <property type="nucleotide sequence ID" value="XM_028294815.1"/>
</dbReference>
<name>A0A6P7GL13_DIAVI</name>
<protein>
    <submittedName>
        <fullName evidence="1">Uncharacterized protein LOC114343965</fullName>
    </submittedName>
</protein>
<gene>
    <name evidence="1" type="primary">LOC114343965</name>
</gene>